<feature type="domain" description="Thiamine pyrophosphate enzyme TPP-binding" evidence="6">
    <location>
        <begin position="414"/>
        <end position="563"/>
    </location>
</feature>
<dbReference type="OrthoDB" id="4494979at2"/>
<evidence type="ECO:0000256" key="4">
    <source>
        <dbReference type="RuleBase" id="RU362132"/>
    </source>
</evidence>
<evidence type="ECO:0000256" key="1">
    <source>
        <dbReference type="ARBA" id="ARBA00001964"/>
    </source>
</evidence>
<dbReference type="GO" id="GO:0000287">
    <property type="term" value="F:magnesium ion binding"/>
    <property type="evidence" value="ECO:0007669"/>
    <property type="project" value="InterPro"/>
</dbReference>
<proteinExistence type="inferred from homology"/>
<dbReference type="GO" id="GO:0003984">
    <property type="term" value="F:acetolactate synthase activity"/>
    <property type="evidence" value="ECO:0007669"/>
    <property type="project" value="TreeGrafter"/>
</dbReference>
<organism evidence="8 9">
    <name type="scientific">Tistrella mobilis</name>
    <dbReference type="NCBI Taxonomy" id="171437"/>
    <lineage>
        <taxon>Bacteria</taxon>
        <taxon>Pseudomonadati</taxon>
        <taxon>Pseudomonadota</taxon>
        <taxon>Alphaproteobacteria</taxon>
        <taxon>Geminicoccales</taxon>
        <taxon>Geminicoccaceae</taxon>
        <taxon>Tistrella</taxon>
    </lineage>
</organism>
<dbReference type="Proteomes" id="UP000075787">
    <property type="component" value="Unassembled WGS sequence"/>
</dbReference>
<dbReference type="PANTHER" id="PTHR18968:SF13">
    <property type="entry name" value="ACETOLACTATE SYNTHASE CATALYTIC SUBUNIT, MITOCHONDRIAL"/>
    <property type="match status" value="1"/>
</dbReference>
<name>A0A162JY89_9PROT</name>
<evidence type="ECO:0000259" key="7">
    <source>
        <dbReference type="Pfam" id="PF02776"/>
    </source>
</evidence>
<dbReference type="PROSITE" id="PS00187">
    <property type="entry name" value="TPP_ENZYMES"/>
    <property type="match status" value="1"/>
</dbReference>
<dbReference type="SUPFAM" id="SSF52518">
    <property type="entry name" value="Thiamin diphosphate-binding fold (THDP-binding)"/>
    <property type="match status" value="2"/>
</dbReference>
<comment type="caution">
    <text evidence="8">The sequence shown here is derived from an EMBL/GenBank/DDBJ whole genome shotgun (WGS) entry which is preliminary data.</text>
</comment>
<dbReference type="FunFam" id="3.40.50.970:FF:000007">
    <property type="entry name" value="Acetolactate synthase"/>
    <property type="match status" value="1"/>
</dbReference>
<dbReference type="EMBL" id="LPZR01000206">
    <property type="protein sequence ID" value="KYO50105.1"/>
    <property type="molecule type" value="Genomic_DNA"/>
</dbReference>
<dbReference type="InterPro" id="IPR029061">
    <property type="entry name" value="THDP-binding"/>
</dbReference>
<dbReference type="CDD" id="cd07035">
    <property type="entry name" value="TPP_PYR_POX_like"/>
    <property type="match status" value="1"/>
</dbReference>
<comment type="similarity">
    <text evidence="2 4">Belongs to the TPP enzyme family.</text>
</comment>
<sequence>MTTRDAGTAAGANALPDGPITGGEALARMLLAHGIGPLFGMGGFQLLPFYDACRRLGLSHALINDERCGAFAADAYARVTGRVGVCDATLGPGATNLVTALVESYNAGVPIVAIVGDTHRDHSWKNMTQETRQLDILRPVVKEVIRVERTHRIPELVRRAFAVATSGRPGPVLLDVPEDVAHDEIVFQASDFYADPAAEAAPSLRCRPASADLARAADLLAKAERPVILAGGGVHLSQAAPALEAFAHAFGIPVAHTLSGKGAIACTDPLSLGIFGRYSRIANDVIETADVILAIGCKLGEIATKRYSVPPAGKTLIHLDILAEEFDRCYPATVRLWGDAREGIEALTEKLAPTAESARAARAGYATEIGERMAKWRAEVAPKLSSDERPITMARLMTEVTKALPADGLLVADGGFAAHWGGLLFDTKRAGRGFVPDRGFASIGYGLPGAMGCALAAPGRPVMALTGDGGFNMTLGELETALRMNLAFTLIIVNNAASGYVKALQHLMYGTGNYQSSDLREMNYAKIAETMGARGIRVENPDDLPGALAAAMAERGRPTVLDVVVTRDPANMLPGVDSRAVKAKKGDRVA</sequence>
<gene>
    <name evidence="8" type="ORF">AUP44_14200</name>
</gene>
<feature type="domain" description="Thiamine pyrophosphate enzyme N-terminal TPP-binding" evidence="7">
    <location>
        <begin position="21"/>
        <end position="134"/>
    </location>
</feature>
<dbReference type="InterPro" id="IPR029035">
    <property type="entry name" value="DHS-like_NAD/FAD-binding_dom"/>
</dbReference>
<dbReference type="RefSeq" id="WP_062768754.1">
    <property type="nucleotide sequence ID" value="NZ_CP121045.1"/>
</dbReference>
<reference evidence="8 9" key="1">
    <citation type="submission" date="2015-12" db="EMBL/GenBank/DDBJ databases">
        <title>Genome sequence of Tistrella mobilis MCCC 1A02139.</title>
        <authorList>
            <person name="Lu L."/>
            <person name="Lai Q."/>
            <person name="Shao Z."/>
            <person name="Qian P."/>
        </authorList>
    </citation>
    <scope>NUCLEOTIDE SEQUENCE [LARGE SCALE GENOMIC DNA]</scope>
    <source>
        <strain evidence="8 9">MCCC 1A02139</strain>
    </source>
</reference>
<dbReference type="Pfam" id="PF02776">
    <property type="entry name" value="TPP_enzyme_N"/>
    <property type="match status" value="1"/>
</dbReference>
<dbReference type="Pfam" id="PF02775">
    <property type="entry name" value="TPP_enzyme_C"/>
    <property type="match status" value="1"/>
</dbReference>
<evidence type="ECO:0000259" key="6">
    <source>
        <dbReference type="Pfam" id="PF02775"/>
    </source>
</evidence>
<keyword evidence="3 4" id="KW-0786">Thiamine pyrophosphate</keyword>
<protein>
    <submittedName>
        <fullName evidence="8">Acetolactate synthase</fullName>
    </submittedName>
</protein>
<dbReference type="CDD" id="cd00568">
    <property type="entry name" value="TPP_enzymes"/>
    <property type="match status" value="1"/>
</dbReference>
<evidence type="ECO:0000259" key="5">
    <source>
        <dbReference type="Pfam" id="PF00205"/>
    </source>
</evidence>
<comment type="cofactor">
    <cofactor evidence="1">
        <name>thiamine diphosphate</name>
        <dbReference type="ChEBI" id="CHEBI:58937"/>
    </cofactor>
</comment>
<dbReference type="GO" id="GO:0005948">
    <property type="term" value="C:acetolactate synthase complex"/>
    <property type="evidence" value="ECO:0007669"/>
    <property type="project" value="TreeGrafter"/>
</dbReference>
<dbReference type="InterPro" id="IPR012000">
    <property type="entry name" value="Thiamin_PyroP_enz_cen_dom"/>
</dbReference>
<dbReference type="AlphaFoldDB" id="A0A162JY89"/>
<dbReference type="GO" id="GO:0009097">
    <property type="term" value="P:isoleucine biosynthetic process"/>
    <property type="evidence" value="ECO:0007669"/>
    <property type="project" value="TreeGrafter"/>
</dbReference>
<evidence type="ECO:0000256" key="2">
    <source>
        <dbReference type="ARBA" id="ARBA00007812"/>
    </source>
</evidence>
<dbReference type="SUPFAM" id="SSF52467">
    <property type="entry name" value="DHS-like NAD/FAD-binding domain"/>
    <property type="match status" value="1"/>
</dbReference>
<evidence type="ECO:0000313" key="8">
    <source>
        <dbReference type="EMBL" id="KYO50105.1"/>
    </source>
</evidence>
<feature type="domain" description="Thiamine pyrophosphate enzyme central" evidence="5">
    <location>
        <begin position="213"/>
        <end position="347"/>
    </location>
</feature>
<evidence type="ECO:0000256" key="3">
    <source>
        <dbReference type="ARBA" id="ARBA00023052"/>
    </source>
</evidence>
<dbReference type="InterPro" id="IPR011766">
    <property type="entry name" value="TPP_enzyme_TPP-bd"/>
</dbReference>
<dbReference type="InterPro" id="IPR012001">
    <property type="entry name" value="Thiamin_PyroP_enz_TPP-bd_dom"/>
</dbReference>
<dbReference type="GO" id="GO:0030976">
    <property type="term" value="F:thiamine pyrophosphate binding"/>
    <property type="evidence" value="ECO:0007669"/>
    <property type="project" value="InterPro"/>
</dbReference>
<dbReference type="Gene3D" id="3.40.50.970">
    <property type="match status" value="2"/>
</dbReference>
<dbReference type="InterPro" id="IPR000399">
    <property type="entry name" value="TPP-bd_CS"/>
</dbReference>
<dbReference type="InterPro" id="IPR045229">
    <property type="entry name" value="TPP_enz"/>
</dbReference>
<accession>A0A162JY89</accession>
<dbReference type="GO" id="GO:0009099">
    <property type="term" value="P:L-valine biosynthetic process"/>
    <property type="evidence" value="ECO:0007669"/>
    <property type="project" value="TreeGrafter"/>
</dbReference>
<dbReference type="GeneID" id="97240377"/>
<dbReference type="PANTHER" id="PTHR18968">
    <property type="entry name" value="THIAMINE PYROPHOSPHATE ENZYMES"/>
    <property type="match status" value="1"/>
</dbReference>
<dbReference type="Gene3D" id="3.40.50.1220">
    <property type="entry name" value="TPP-binding domain"/>
    <property type="match status" value="1"/>
</dbReference>
<evidence type="ECO:0000313" key="9">
    <source>
        <dbReference type="Proteomes" id="UP000075787"/>
    </source>
</evidence>
<dbReference type="GO" id="GO:0050660">
    <property type="term" value="F:flavin adenine dinucleotide binding"/>
    <property type="evidence" value="ECO:0007669"/>
    <property type="project" value="TreeGrafter"/>
</dbReference>
<dbReference type="Pfam" id="PF00205">
    <property type="entry name" value="TPP_enzyme_M"/>
    <property type="match status" value="1"/>
</dbReference>